<dbReference type="EMBL" id="DQAY01000008">
    <property type="protein sequence ID" value="HCO21614.1"/>
    <property type="molecule type" value="Genomic_DNA"/>
</dbReference>
<evidence type="ECO:0000259" key="2">
    <source>
        <dbReference type="PROSITE" id="PS51278"/>
    </source>
</evidence>
<dbReference type="CDD" id="cd01908">
    <property type="entry name" value="YafJ"/>
    <property type="match status" value="1"/>
</dbReference>
<dbReference type="Gene3D" id="3.60.20.10">
    <property type="entry name" value="Glutamine Phosphoribosylpyrophosphate, subunit 1, domain 1"/>
    <property type="match status" value="1"/>
</dbReference>
<dbReference type="InterPro" id="IPR017932">
    <property type="entry name" value="GATase_2_dom"/>
</dbReference>
<dbReference type="PANTHER" id="PTHR43187:SF1">
    <property type="entry name" value="GLUTAMINE AMIDOTRANSFERASE DUG3-RELATED"/>
    <property type="match status" value="1"/>
</dbReference>
<accession>A0A3D3QYE1</accession>
<evidence type="ECO:0000313" key="4">
    <source>
        <dbReference type="Proteomes" id="UP000263642"/>
    </source>
</evidence>
<comment type="caution">
    <text evidence="3">The sequence shown here is derived from an EMBL/GenBank/DDBJ whole genome shotgun (WGS) entry which is preliminary data.</text>
</comment>
<sequence>MCRWLAYSGPSLRLSDVLTRPNHSLIDQSRHATQNVESLNGDGFGVGWYGDDPTPGVYRDTHPAWNDTNFLHLAEHIHAGLFLSHVRASTGTPVQNTNCHPFNYQNWLFQHNGSIPEFHSLKRQLLFDVDPDLFLSIEGSTDSELLFYLALTFGLKDDAPQALARTIGHVEQARQAAGIEGAVYFSACVSDGERIWAVRYSSNRQSRTLYHSSHLRALHDLDGTYAVLPEDAVIIVSEPLDDLTDHWEEVPESSLLTVEQGSTTVTAFNPKT</sequence>
<keyword evidence="1 3" id="KW-0315">Glutamine amidotransferase</keyword>
<keyword evidence="3" id="KW-0808">Transferase</keyword>
<dbReference type="InterPro" id="IPR052373">
    <property type="entry name" value="Gamma-glu_amide_hydrolase"/>
</dbReference>
<dbReference type="InterPro" id="IPR029055">
    <property type="entry name" value="Ntn_hydrolases_N"/>
</dbReference>
<organism evidence="3 4">
    <name type="scientific">Gimesia maris</name>
    <dbReference type="NCBI Taxonomy" id="122"/>
    <lineage>
        <taxon>Bacteria</taxon>
        <taxon>Pseudomonadati</taxon>
        <taxon>Planctomycetota</taxon>
        <taxon>Planctomycetia</taxon>
        <taxon>Planctomycetales</taxon>
        <taxon>Planctomycetaceae</taxon>
        <taxon>Gimesia</taxon>
    </lineage>
</organism>
<proteinExistence type="predicted"/>
<evidence type="ECO:0000256" key="1">
    <source>
        <dbReference type="ARBA" id="ARBA00022962"/>
    </source>
</evidence>
<dbReference type="PANTHER" id="PTHR43187">
    <property type="entry name" value="GLUTAMINE AMIDOTRANSFERASE DUG3-RELATED"/>
    <property type="match status" value="1"/>
</dbReference>
<feature type="domain" description="Glutamine amidotransferase type-2" evidence="2">
    <location>
        <begin position="2"/>
        <end position="261"/>
    </location>
</feature>
<dbReference type="PROSITE" id="PS51278">
    <property type="entry name" value="GATASE_TYPE_2"/>
    <property type="match status" value="1"/>
</dbReference>
<gene>
    <name evidence="3" type="ORF">DIT97_00525</name>
</gene>
<dbReference type="Pfam" id="PF13230">
    <property type="entry name" value="GATase_4"/>
    <property type="match status" value="1"/>
</dbReference>
<dbReference type="GO" id="GO:0016740">
    <property type="term" value="F:transferase activity"/>
    <property type="evidence" value="ECO:0007669"/>
    <property type="project" value="UniProtKB-KW"/>
</dbReference>
<reference evidence="3 4" key="1">
    <citation type="journal article" date="2018" name="Nat. Biotechnol.">
        <title>A standardized bacterial taxonomy based on genome phylogeny substantially revises the tree of life.</title>
        <authorList>
            <person name="Parks D.H."/>
            <person name="Chuvochina M."/>
            <person name="Waite D.W."/>
            <person name="Rinke C."/>
            <person name="Skarshewski A."/>
            <person name="Chaumeil P.A."/>
            <person name="Hugenholtz P."/>
        </authorList>
    </citation>
    <scope>NUCLEOTIDE SEQUENCE [LARGE SCALE GENOMIC DNA]</scope>
    <source>
        <strain evidence="3">UBA9375</strain>
    </source>
</reference>
<dbReference type="SUPFAM" id="SSF56235">
    <property type="entry name" value="N-terminal nucleophile aminohydrolases (Ntn hydrolases)"/>
    <property type="match status" value="1"/>
</dbReference>
<dbReference type="AlphaFoldDB" id="A0A3D3QYE1"/>
<protein>
    <submittedName>
        <fullName evidence="3">Class II glutamine amidotransferase</fullName>
    </submittedName>
</protein>
<evidence type="ECO:0000313" key="3">
    <source>
        <dbReference type="EMBL" id="HCO21614.1"/>
    </source>
</evidence>
<dbReference type="Proteomes" id="UP000263642">
    <property type="component" value="Unassembled WGS sequence"/>
</dbReference>
<name>A0A3D3QYE1_9PLAN</name>
<dbReference type="InterPro" id="IPR026869">
    <property type="entry name" value="EgtC-like"/>
</dbReference>